<evidence type="ECO:0000313" key="7">
    <source>
        <dbReference type="Proteomes" id="UP000230154"/>
    </source>
</evidence>
<dbReference type="SUPFAM" id="SSF160369">
    <property type="entry name" value="Ribosomal protein L10-like"/>
    <property type="match status" value="1"/>
</dbReference>
<comment type="caution">
    <text evidence="6">The sequence shown here is derived from an EMBL/GenBank/DDBJ whole genome shotgun (WGS) entry which is preliminary data.</text>
</comment>
<organism evidence="6 7">
    <name type="scientific">Candidatus Magasanikbacteria bacterium CG10_big_fil_rev_8_21_14_0_10_47_10</name>
    <dbReference type="NCBI Taxonomy" id="1974652"/>
    <lineage>
        <taxon>Bacteria</taxon>
        <taxon>Candidatus Magasanikiibacteriota</taxon>
    </lineage>
</organism>
<comment type="similarity">
    <text evidence="1 5">Belongs to the universal ribosomal protein uL10 family.</text>
</comment>
<dbReference type="InterPro" id="IPR002363">
    <property type="entry name" value="Ribosomal_uL10_CS_bac"/>
</dbReference>
<comment type="subunit">
    <text evidence="5">Part of the ribosomal stalk of the 50S ribosomal subunit. The N-terminus interacts with L11 and the large rRNA to form the base of the stalk. The C-terminus forms an elongated spine to which L12 dimers bind in a sequential fashion forming a multimeric L10(L12)X complex.</text>
</comment>
<sequence length="172" mass="18250">MAKTKEQKQQTAERLASAITTSKSVVFANYQGLSVSEMDELRAKCREQGVMCLASKKTLMSRALKNAGIEADTKAYQGGIVAFFGQDEVSAPKVVADFAKDHEIATIFGGLLEGNYIDSAKVTALSQLPSKEQLLAQLVGTINAPVSGFVNVLAGNIRGLVTVLNGIKDANV</sequence>
<dbReference type="GO" id="GO:0006412">
    <property type="term" value="P:translation"/>
    <property type="evidence" value="ECO:0007669"/>
    <property type="project" value="UniProtKB-UniRule"/>
</dbReference>
<keyword evidence="5" id="KW-0699">rRNA-binding</keyword>
<dbReference type="AlphaFoldDB" id="A0A2H0TRE5"/>
<dbReference type="CDD" id="cd05797">
    <property type="entry name" value="Ribosomal_L10"/>
    <property type="match status" value="1"/>
</dbReference>
<reference evidence="7" key="1">
    <citation type="submission" date="2017-09" db="EMBL/GenBank/DDBJ databases">
        <title>Depth-based differentiation of microbial function through sediment-hosted aquifers and enrichment of novel symbionts in the deep terrestrial subsurface.</title>
        <authorList>
            <person name="Probst A.J."/>
            <person name="Ladd B."/>
            <person name="Jarett J.K."/>
            <person name="Geller-Mcgrath D.E."/>
            <person name="Sieber C.M.K."/>
            <person name="Emerson J.B."/>
            <person name="Anantharaman K."/>
            <person name="Thomas B.C."/>
            <person name="Malmstrom R."/>
            <person name="Stieglmeier M."/>
            <person name="Klingl A."/>
            <person name="Woyke T."/>
            <person name="Ryan C.M."/>
            <person name="Banfield J.F."/>
        </authorList>
    </citation>
    <scope>NUCLEOTIDE SEQUENCE [LARGE SCALE GENOMIC DNA]</scope>
</reference>
<dbReference type="Gene3D" id="3.30.70.1730">
    <property type="match status" value="1"/>
</dbReference>
<evidence type="ECO:0000313" key="6">
    <source>
        <dbReference type="EMBL" id="PIR74709.1"/>
    </source>
</evidence>
<accession>A0A2H0TRE5</accession>
<gene>
    <name evidence="5 6" type="primary">rplJ</name>
    <name evidence="6" type="ORF">COU35_00875</name>
</gene>
<keyword evidence="5" id="KW-0694">RNA-binding</keyword>
<dbReference type="InterPro" id="IPR043141">
    <property type="entry name" value="Ribosomal_uL10-like_sf"/>
</dbReference>
<dbReference type="EMBL" id="PFCB01000009">
    <property type="protein sequence ID" value="PIR74709.1"/>
    <property type="molecule type" value="Genomic_DNA"/>
</dbReference>
<evidence type="ECO:0000256" key="2">
    <source>
        <dbReference type="ARBA" id="ARBA00022980"/>
    </source>
</evidence>
<evidence type="ECO:0000256" key="5">
    <source>
        <dbReference type="HAMAP-Rule" id="MF_00362"/>
    </source>
</evidence>
<keyword evidence="3 5" id="KW-0687">Ribonucleoprotein</keyword>
<dbReference type="GO" id="GO:0070180">
    <property type="term" value="F:large ribosomal subunit rRNA binding"/>
    <property type="evidence" value="ECO:0007669"/>
    <property type="project" value="UniProtKB-UniRule"/>
</dbReference>
<dbReference type="Gene3D" id="6.10.250.290">
    <property type="match status" value="1"/>
</dbReference>
<evidence type="ECO:0000256" key="4">
    <source>
        <dbReference type="ARBA" id="ARBA00035202"/>
    </source>
</evidence>
<dbReference type="GO" id="GO:0003735">
    <property type="term" value="F:structural constituent of ribosome"/>
    <property type="evidence" value="ECO:0007669"/>
    <property type="project" value="InterPro"/>
</dbReference>
<evidence type="ECO:0000256" key="1">
    <source>
        <dbReference type="ARBA" id="ARBA00008889"/>
    </source>
</evidence>
<dbReference type="PROSITE" id="PS01109">
    <property type="entry name" value="RIBOSOMAL_L10"/>
    <property type="match status" value="1"/>
</dbReference>
<keyword evidence="2 5" id="KW-0689">Ribosomal protein</keyword>
<dbReference type="GO" id="GO:0015934">
    <property type="term" value="C:large ribosomal subunit"/>
    <property type="evidence" value="ECO:0007669"/>
    <property type="project" value="InterPro"/>
</dbReference>
<dbReference type="InterPro" id="IPR047865">
    <property type="entry name" value="Ribosomal_uL10_bac_type"/>
</dbReference>
<dbReference type="PANTHER" id="PTHR11560">
    <property type="entry name" value="39S RIBOSOMAL PROTEIN L10, MITOCHONDRIAL"/>
    <property type="match status" value="1"/>
</dbReference>
<dbReference type="NCBIfam" id="NF000955">
    <property type="entry name" value="PRK00099.1-1"/>
    <property type="match status" value="1"/>
</dbReference>
<dbReference type="Pfam" id="PF00466">
    <property type="entry name" value="Ribosomal_L10"/>
    <property type="match status" value="1"/>
</dbReference>
<proteinExistence type="inferred from homology"/>
<evidence type="ECO:0000256" key="3">
    <source>
        <dbReference type="ARBA" id="ARBA00023274"/>
    </source>
</evidence>
<dbReference type="HAMAP" id="MF_00362">
    <property type="entry name" value="Ribosomal_uL10"/>
    <property type="match status" value="1"/>
</dbReference>
<dbReference type="Proteomes" id="UP000230154">
    <property type="component" value="Unassembled WGS sequence"/>
</dbReference>
<dbReference type="InterPro" id="IPR022973">
    <property type="entry name" value="Ribosomal_uL10_bac"/>
</dbReference>
<protein>
    <recommendedName>
        <fullName evidence="4 5">Large ribosomal subunit protein uL10</fullName>
    </recommendedName>
</protein>
<dbReference type="InterPro" id="IPR001790">
    <property type="entry name" value="Ribosomal_uL10"/>
</dbReference>
<name>A0A2H0TRE5_9BACT</name>
<comment type="function">
    <text evidence="5">Forms part of the ribosomal stalk, playing a central role in the interaction of the ribosome with GTP-bound translation factors.</text>
</comment>